<protein>
    <recommendedName>
        <fullName evidence="9">NAD(P)(+)--arginine ADP-ribosyltransferase</fullName>
        <ecNumber evidence="9">2.4.2.31</ecNumber>
    </recommendedName>
    <alternativeName>
        <fullName evidence="9">Mono(ADP-ribosyl)transferase</fullName>
    </alternativeName>
</protein>
<proteinExistence type="inferred from homology"/>
<dbReference type="GO" id="GO:0006913">
    <property type="term" value="P:nucleocytoplasmic transport"/>
    <property type="evidence" value="ECO:0007669"/>
    <property type="project" value="TreeGrafter"/>
</dbReference>
<dbReference type="Gene3D" id="3.90.176.10">
    <property type="entry name" value="Toxin ADP-ribosyltransferase, Chain A, domain 1"/>
    <property type="match status" value="1"/>
</dbReference>
<dbReference type="AlphaFoldDB" id="A0A815IC98"/>
<dbReference type="InterPro" id="IPR000768">
    <property type="entry name" value="ART"/>
</dbReference>
<dbReference type="EC" id="2.4.2.31" evidence="9"/>
<evidence type="ECO:0000256" key="7">
    <source>
        <dbReference type="ARBA" id="ARBA00022737"/>
    </source>
</evidence>
<evidence type="ECO:0000256" key="2">
    <source>
        <dbReference type="ARBA" id="ARBA00022468"/>
    </source>
</evidence>
<evidence type="ECO:0000256" key="8">
    <source>
        <dbReference type="ARBA" id="ARBA00047597"/>
    </source>
</evidence>
<evidence type="ECO:0000256" key="10">
    <source>
        <dbReference type="SAM" id="MobiDB-lite"/>
    </source>
</evidence>
<feature type="region of interest" description="Disordered" evidence="10">
    <location>
        <begin position="257"/>
        <end position="287"/>
    </location>
</feature>
<dbReference type="Gene3D" id="3.80.10.10">
    <property type="entry name" value="Ribonuclease Inhibitor"/>
    <property type="match status" value="2"/>
</dbReference>
<dbReference type="Proteomes" id="UP000681722">
    <property type="component" value="Unassembled WGS sequence"/>
</dbReference>
<dbReference type="SUPFAM" id="SSF52047">
    <property type="entry name" value="RNI-like"/>
    <property type="match status" value="1"/>
</dbReference>
<keyword evidence="2" id="KW-0343">GTPase activation</keyword>
<sequence length="527" mass="57485">MLYSVITPHTKQSVLIMAQAKLNNSRFTDIRDEPIDKSLIPIKGYHDKPIVPLAEAIKPVEHLFEDLQDYVKLSLHNCKKPAEGLTQDEAASIQLYTIEFDGGPSLYQELNDALRAEKRENLKPWFSYLKLFLTALYKLPSKTETIFRGVKHVDLSDKYPTGFKFAWWGVSSCTTTVDVLKSEKFFGKSGKRTLLSISCINAKSITAHSYYSDTEKEVILMPGSYFEVVGHLDAANDLHIIQLKEIEPPYMLLKPPSTTAAGAGSTQHYQSKPVADTKVSSKTSADNSISSEGAKAIAEALTINQILTTLDIALNKISDEGAKAIAEALKTNKTLTSLDINSNNISDEGAKAIAEALKINKTLTILDISNNSISDEVAKAIAEALKTNKTLTTLHLSHNNISSEGAKAIAEALTTNQTLTTLDINSNNISDEGAKAIAVALKTNQVLTTLDIALNKISDEGAKAIAEALKTNQTLTSLYMYNNNISDEGAKAIAETLKKNKQGDSRNPCGKLHLDMWPGDHTPMAFS</sequence>
<gene>
    <name evidence="11" type="ORF">GPM918_LOCUS31499</name>
    <name evidence="12" type="ORF">SRO942_LOCUS32145</name>
</gene>
<dbReference type="SUPFAM" id="SSF56399">
    <property type="entry name" value="ADP-ribosylation"/>
    <property type="match status" value="1"/>
</dbReference>
<organism evidence="11 13">
    <name type="scientific">Didymodactylos carnosus</name>
    <dbReference type="NCBI Taxonomy" id="1234261"/>
    <lineage>
        <taxon>Eukaryota</taxon>
        <taxon>Metazoa</taxon>
        <taxon>Spiralia</taxon>
        <taxon>Gnathifera</taxon>
        <taxon>Rotifera</taxon>
        <taxon>Eurotatoria</taxon>
        <taxon>Bdelloidea</taxon>
        <taxon>Philodinida</taxon>
        <taxon>Philodinidae</taxon>
        <taxon>Didymodactylos</taxon>
    </lineage>
</organism>
<evidence type="ECO:0000313" key="12">
    <source>
        <dbReference type="EMBL" id="CAF4243898.1"/>
    </source>
</evidence>
<dbReference type="Proteomes" id="UP000663829">
    <property type="component" value="Unassembled WGS sequence"/>
</dbReference>
<dbReference type="GO" id="GO:0031267">
    <property type="term" value="F:small GTPase binding"/>
    <property type="evidence" value="ECO:0007669"/>
    <property type="project" value="TreeGrafter"/>
</dbReference>
<reference evidence="11" key="1">
    <citation type="submission" date="2021-02" db="EMBL/GenBank/DDBJ databases">
        <authorList>
            <person name="Nowell W R."/>
        </authorList>
    </citation>
    <scope>NUCLEOTIDE SEQUENCE</scope>
</reference>
<dbReference type="GO" id="GO:0016779">
    <property type="term" value="F:nucleotidyltransferase activity"/>
    <property type="evidence" value="ECO:0007669"/>
    <property type="project" value="UniProtKB-KW"/>
</dbReference>
<accession>A0A815IC98</accession>
<keyword evidence="4 9" id="KW-0328">Glycosyltransferase</keyword>
<keyword evidence="7" id="KW-0677">Repeat</keyword>
<feature type="compositionally biased region" description="Polar residues" evidence="10">
    <location>
        <begin position="278"/>
        <end position="287"/>
    </location>
</feature>
<dbReference type="EMBL" id="CAJOBC010071435">
    <property type="protein sequence ID" value="CAF4243898.1"/>
    <property type="molecule type" value="Genomic_DNA"/>
</dbReference>
<keyword evidence="6" id="KW-0548">Nucleotidyltransferase</keyword>
<keyword evidence="13" id="KW-1185">Reference proteome</keyword>
<dbReference type="GO" id="GO:0005634">
    <property type="term" value="C:nucleus"/>
    <property type="evidence" value="ECO:0007669"/>
    <property type="project" value="TreeGrafter"/>
</dbReference>
<evidence type="ECO:0000256" key="1">
    <source>
        <dbReference type="ARBA" id="ARBA00009558"/>
    </source>
</evidence>
<dbReference type="GO" id="GO:0005096">
    <property type="term" value="F:GTPase activator activity"/>
    <property type="evidence" value="ECO:0007669"/>
    <property type="project" value="UniProtKB-KW"/>
</dbReference>
<evidence type="ECO:0000256" key="3">
    <source>
        <dbReference type="ARBA" id="ARBA00022614"/>
    </source>
</evidence>
<dbReference type="InterPro" id="IPR001611">
    <property type="entry name" value="Leu-rich_rpt"/>
</dbReference>
<dbReference type="PANTHER" id="PTHR24113">
    <property type="entry name" value="RAN GTPASE-ACTIVATING PROTEIN 1"/>
    <property type="match status" value="1"/>
</dbReference>
<dbReference type="InterPro" id="IPR027038">
    <property type="entry name" value="RanGap"/>
</dbReference>
<dbReference type="SMART" id="SM00368">
    <property type="entry name" value="LRR_RI"/>
    <property type="match status" value="7"/>
</dbReference>
<keyword evidence="9" id="KW-0521">NADP</keyword>
<dbReference type="EMBL" id="CAJNOQ010015542">
    <property type="protein sequence ID" value="CAF1363522.1"/>
    <property type="molecule type" value="Genomic_DNA"/>
</dbReference>
<evidence type="ECO:0000256" key="4">
    <source>
        <dbReference type="ARBA" id="ARBA00022676"/>
    </source>
</evidence>
<keyword evidence="9" id="KW-0520">NAD</keyword>
<feature type="compositionally biased region" description="Polar residues" evidence="10">
    <location>
        <begin position="257"/>
        <end position="270"/>
    </location>
</feature>
<dbReference type="InterPro" id="IPR032675">
    <property type="entry name" value="LRR_dom_sf"/>
</dbReference>
<evidence type="ECO:0000313" key="13">
    <source>
        <dbReference type="Proteomes" id="UP000663829"/>
    </source>
</evidence>
<comment type="similarity">
    <text evidence="1 9">Belongs to the Arg-specific ADP-ribosyltransferase family.</text>
</comment>
<comment type="caution">
    <text evidence="11">The sequence shown here is derived from an EMBL/GenBank/DDBJ whole genome shotgun (WGS) entry which is preliminary data.</text>
</comment>
<feature type="non-terminal residue" evidence="11">
    <location>
        <position position="1"/>
    </location>
</feature>
<comment type="catalytic activity">
    <reaction evidence="8 9">
        <text>L-arginyl-[protein] + NAD(+) = N(omega)-(ADP-D-ribosyl)-L-arginyl-[protein] + nicotinamide + H(+)</text>
        <dbReference type="Rhea" id="RHEA:19149"/>
        <dbReference type="Rhea" id="RHEA-COMP:10532"/>
        <dbReference type="Rhea" id="RHEA-COMP:15087"/>
        <dbReference type="ChEBI" id="CHEBI:15378"/>
        <dbReference type="ChEBI" id="CHEBI:17154"/>
        <dbReference type="ChEBI" id="CHEBI:29965"/>
        <dbReference type="ChEBI" id="CHEBI:57540"/>
        <dbReference type="ChEBI" id="CHEBI:142554"/>
        <dbReference type="EC" id="2.4.2.31"/>
    </reaction>
</comment>
<keyword evidence="5 9" id="KW-0808">Transferase</keyword>
<name>A0A815IC98_9BILA</name>
<keyword evidence="3" id="KW-0433">Leucine-rich repeat</keyword>
<dbReference type="GO" id="GO:0048471">
    <property type="term" value="C:perinuclear region of cytoplasm"/>
    <property type="evidence" value="ECO:0007669"/>
    <property type="project" value="TreeGrafter"/>
</dbReference>
<evidence type="ECO:0000256" key="6">
    <source>
        <dbReference type="ARBA" id="ARBA00022695"/>
    </source>
</evidence>
<evidence type="ECO:0000256" key="9">
    <source>
        <dbReference type="RuleBase" id="RU361228"/>
    </source>
</evidence>
<dbReference type="PROSITE" id="PS51996">
    <property type="entry name" value="TR_MART"/>
    <property type="match status" value="1"/>
</dbReference>
<dbReference type="Pfam" id="PF13516">
    <property type="entry name" value="LRR_6"/>
    <property type="match status" value="7"/>
</dbReference>
<dbReference type="GO" id="GO:0005829">
    <property type="term" value="C:cytosol"/>
    <property type="evidence" value="ECO:0007669"/>
    <property type="project" value="TreeGrafter"/>
</dbReference>
<dbReference type="PANTHER" id="PTHR24113:SF12">
    <property type="entry name" value="RAN GTPASE-ACTIVATING PROTEIN 1"/>
    <property type="match status" value="1"/>
</dbReference>
<dbReference type="Pfam" id="PF01129">
    <property type="entry name" value="ART"/>
    <property type="match status" value="1"/>
</dbReference>
<dbReference type="OrthoDB" id="120976at2759"/>
<evidence type="ECO:0000313" key="11">
    <source>
        <dbReference type="EMBL" id="CAF1363522.1"/>
    </source>
</evidence>
<evidence type="ECO:0000256" key="5">
    <source>
        <dbReference type="ARBA" id="ARBA00022679"/>
    </source>
</evidence>
<dbReference type="GO" id="GO:0106274">
    <property type="term" value="F:NAD+-protein-arginine ADP-ribosyltransferase activity"/>
    <property type="evidence" value="ECO:0007669"/>
    <property type="project" value="UniProtKB-EC"/>
</dbReference>